<feature type="domain" description="Antitoxin SocA-like Panacea" evidence="1">
    <location>
        <begin position="24"/>
        <end position="122"/>
    </location>
</feature>
<dbReference type="EMBL" id="OBMT01000001">
    <property type="protein sequence ID" value="SOB94860.1"/>
    <property type="molecule type" value="Genomic_DNA"/>
</dbReference>
<dbReference type="RefSeq" id="WP_097068641.1">
    <property type="nucleotide sequence ID" value="NZ_OBMT01000001.1"/>
</dbReference>
<protein>
    <submittedName>
        <fullName evidence="2">Uncharacterized phage-associated protein</fullName>
    </submittedName>
</protein>
<evidence type="ECO:0000313" key="2">
    <source>
        <dbReference type="EMBL" id="SOB94860.1"/>
    </source>
</evidence>
<dbReference type="AlphaFoldDB" id="A0A285RLA1"/>
<gene>
    <name evidence="2" type="ORF">SAMN05877831_101665</name>
</gene>
<keyword evidence="3" id="KW-1185">Reference proteome</keyword>
<evidence type="ECO:0000313" key="3">
    <source>
        <dbReference type="Proteomes" id="UP000219111"/>
    </source>
</evidence>
<organism evidence="2 3">
    <name type="scientific">Rhodobacter maris</name>
    <dbReference type="NCBI Taxonomy" id="446682"/>
    <lineage>
        <taxon>Bacteria</taxon>
        <taxon>Pseudomonadati</taxon>
        <taxon>Pseudomonadota</taxon>
        <taxon>Alphaproteobacteria</taxon>
        <taxon>Rhodobacterales</taxon>
        <taxon>Rhodobacter group</taxon>
        <taxon>Rhodobacter</taxon>
    </lineage>
</organism>
<name>A0A285RLA1_9RHOB</name>
<proteinExistence type="predicted"/>
<dbReference type="OrthoDB" id="9799173at2"/>
<dbReference type="Proteomes" id="UP000219111">
    <property type="component" value="Unassembled WGS sequence"/>
</dbReference>
<evidence type="ECO:0000259" key="1">
    <source>
        <dbReference type="Pfam" id="PF13274"/>
    </source>
</evidence>
<accession>A0A285RLA1</accession>
<sequence length="156" mass="17629">MHDARAIANEFLKLNGGSMNQMKLQKLVYMAHGWNLAIRNEPLVSGRFEAWDGGPVMRSIWNHIRDFGFSTVNGLLGRSVDKPFEESLTPEERGIIEHVWNKYGGFTGLQLSQMTHQPGTPWTNTYFGEGRNQPLSNDDIKQHFTELALAGRRATA</sequence>
<dbReference type="InterPro" id="IPR025272">
    <property type="entry name" value="SocA_Panacea"/>
</dbReference>
<dbReference type="Pfam" id="PF13274">
    <property type="entry name" value="SocA_Panacea"/>
    <property type="match status" value="1"/>
</dbReference>
<reference evidence="3" key="1">
    <citation type="submission" date="2017-08" db="EMBL/GenBank/DDBJ databases">
        <authorList>
            <person name="Varghese N."/>
            <person name="Submissions S."/>
        </authorList>
    </citation>
    <scope>NUCLEOTIDE SEQUENCE [LARGE SCALE GENOMIC DNA]</scope>
    <source>
        <strain evidence="3">JA276</strain>
    </source>
</reference>